<dbReference type="InterPro" id="IPR020806">
    <property type="entry name" value="PKS_PP-bd"/>
</dbReference>
<dbReference type="InterPro" id="IPR051414">
    <property type="entry name" value="Adenylate-forming_Reductase"/>
</dbReference>
<dbReference type="SMART" id="SM00823">
    <property type="entry name" value="PKS_PP"/>
    <property type="match status" value="1"/>
</dbReference>
<keyword evidence="5" id="KW-1185">Reference proteome</keyword>
<feature type="domain" description="Polyketide synthase-like phosphopantetheine-binding" evidence="3">
    <location>
        <begin position="589"/>
        <end position="664"/>
    </location>
</feature>
<evidence type="ECO:0000256" key="2">
    <source>
        <dbReference type="ARBA" id="ARBA00022553"/>
    </source>
</evidence>
<evidence type="ECO:0000259" key="3">
    <source>
        <dbReference type="SMART" id="SM00823"/>
    </source>
</evidence>
<dbReference type="SUPFAM" id="SSF51735">
    <property type="entry name" value="NAD(P)-binding Rossmann-fold domains"/>
    <property type="match status" value="1"/>
</dbReference>
<dbReference type="InterPro" id="IPR036291">
    <property type="entry name" value="NAD(P)-bd_dom_sf"/>
</dbReference>
<dbReference type="InterPro" id="IPR000873">
    <property type="entry name" value="AMP-dep_synth/lig_dom"/>
</dbReference>
<name>A0A165TNJ7_9APHY</name>
<evidence type="ECO:0000256" key="1">
    <source>
        <dbReference type="ARBA" id="ARBA00022450"/>
    </source>
</evidence>
<accession>A0A165TNJ7</accession>
<dbReference type="Gene3D" id="3.40.50.12780">
    <property type="entry name" value="N-terminal domain of ligase-like"/>
    <property type="match status" value="1"/>
</dbReference>
<evidence type="ECO:0000313" key="4">
    <source>
        <dbReference type="EMBL" id="KZT73708.1"/>
    </source>
</evidence>
<dbReference type="InterPro" id="IPR042099">
    <property type="entry name" value="ANL_N_sf"/>
</dbReference>
<dbReference type="Gene3D" id="3.40.50.720">
    <property type="entry name" value="NAD(P)-binding Rossmann-like Domain"/>
    <property type="match status" value="1"/>
</dbReference>
<sequence>MPSTSYTLLPPAPQTQGHSCATFRVPPLDGTLSYPQLIDFHGQYSADHRLFVCAEEDSTIKSITWSRGSQAIRRGALLVRECLGWKPGVNESPVVATLSASDAIPYATLVMGIQRAGYVPFPISTRNSPAAVAYLLEKTGVQHVFVGLDHAMQNLFADAVEVLKSQYPSAGIPTASLMPEFGDLYTEELENVAAEDVPYEHPGLDKRAFLLHSSGSTAFPKPIPFTHRSLVQFARYPFYGERDMTDRVVSLHCMPMFHATGILMTLAAASCGQVLGVPAPKTPPPIPTPDLVIHGAMATNVDIVLAVPSMVETWSQHPEYVKWLATRDGVAYAGGPLNKERGDYLVSQGVRIFNGYGSTECGSMNDMTAETGYDWEYFRFCTFLTLKLDPYGNDEYEVIVVASELLRPNMINTKVDGVDAYATSDLVAPHPTKKGLYKIVGRTDDQIMHSTGEKTNPGPLETMMNQDPHVQACVMFGRGRLQAGILVEPTPEYSFDPSDEAKVAEFRNKIWPTVLKMNAFAPQHSRLFKEMILVAKPSKPFFWTAKRTVRRGAVIKEYEEEIDALYESVEASSQSTVSPPASWDIASTADFVRRVVTQVMDHTVPDDGDLFQNGCDSLQATYIRNMLLRAVRETVKIDTRHVPESFVYDNPTIAQLSSFISSISLGTDRPESASSSSAARIDAMRAMVAKYTTGFSVHKADPSARQPEGEVVLVTGTTGSLGSHLLSQLAENGEIGRIYALNRPSRDQRPLRERQRSALTVRGLDADVLDSDKVVLLEGDLTKAYFGVGEALYEELRRSVTHIIHNAWRVDFVITLNSFEPQVQGVRSLVDFALSSPLPEPPRLVFESSMGTLQGAPAEEFILETSSKPEYAVGTGYAESKWVSEQILFAAAEKTALSPLVARLGQICGGPDGAWNAHEWFPSVVQSAPALGCFPDDARPVDWIPLDLATAALIDFRAASSPTHLVHLVHPRPVAWHALAAAVSAEFGVPLVPYAAWLSKLEQYAAQSLAGAGAQGAEMVRSLRALRLLPMFRGMAMQVGQGRRALGMADMDVARAKAASPTLADPGLRQLSVEDVQRWLAYWRKVGLFSA</sequence>
<dbReference type="Pfam" id="PF00501">
    <property type="entry name" value="AMP-binding"/>
    <property type="match status" value="1"/>
</dbReference>
<dbReference type="GO" id="GO:0031177">
    <property type="term" value="F:phosphopantetheine binding"/>
    <property type="evidence" value="ECO:0007669"/>
    <property type="project" value="InterPro"/>
</dbReference>
<dbReference type="OrthoDB" id="429813at2759"/>
<organism evidence="4 5">
    <name type="scientific">Daedalea quercina L-15889</name>
    <dbReference type="NCBI Taxonomy" id="1314783"/>
    <lineage>
        <taxon>Eukaryota</taxon>
        <taxon>Fungi</taxon>
        <taxon>Dikarya</taxon>
        <taxon>Basidiomycota</taxon>
        <taxon>Agaricomycotina</taxon>
        <taxon>Agaricomycetes</taxon>
        <taxon>Polyporales</taxon>
        <taxon>Fomitopsis</taxon>
    </lineage>
</organism>
<dbReference type="AlphaFoldDB" id="A0A165TNJ7"/>
<dbReference type="InterPro" id="IPR013120">
    <property type="entry name" value="FAR_NAD-bd"/>
</dbReference>
<dbReference type="PANTHER" id="PTHR43439">
    <property type="entry name" value="PHENYLACETATE-COENZYME A LIGASE"/>
    <property type="match status" value="1"/>
</dbReference>
<dbReference type="SUPFAM" id="SSF47336">
    <property type="entry name" value="ACP-like"/>
    <property type="match status" value="1"/>
</dbReference>
<dbReference type="Gene3D" id="1.10.1200.10">
    <property type="entry name" value="ACP-like"/>
    <property type="match status" value="1"/>
</dbReference>
<dbReference type="STRING" id="1314783.A0A165TNJ7"/>
<dbReference type="EMBL" id="KV429036">
    <property type="protein sequence ID" value="KZT73708.1"/>
    <property type="molecule type" value="Genomic_DNA"/>
</dbReference>
<dbReference type="Pfam" id="PF23562">
    <property type="entry name" value="AMP-binding_C_3"/>
    <property type="match status" value="1"/>
</dbReference>
<evidence type="ECO:0000313" key="5">
    <source>
        <dbReference type="Proteomes" id="UP000076727"/>
    </source>
</evidence>
<proteinExistence type="predicted"/>
<protein>
    <submittedName>
        <fullName evidence="4">Acetyl-CoA synthetase-like protein</fullName>
    </submittedName>
</protein>
<keyword evidence="1" id="KW-0596">Phosphopantetheine</keyword>
<dbReference type="SUPFAM" id="SSF56801">
    <property type="entry name" value="Acetyl-CoA synthetase-like"/>
    <property type="match status" value="1"/>
</dbReference>
<gene>
    <name evidence="4" type="ORF">DAEQUDRAFT_762140</name>
</gene>
<dbReference type="Proteomes" id="UP000076727">
    <property type="component" value="Unassembled WGS sequence"/>
</dbReference>
<dbReference type="InterPro" id="IPR036736">
    <property type="entry name" value="ACP-like_sf"/>
</dbReference>
<reference evidence="4 5" key="1">
    <citation type="journal article" date="2016" name="Mol. Biol. Evol.">
        <title>Comparative Genomics of Early-Diverging Mushroom-Forming Fungi Provides Insights into the Origins of Lignocellulose Decay Capabilities.</title>
        <authorList>
            <person name="Nagy L.G."/>
            <person name="Riley R."/>
            <person name="Tritt A."/>
            <person name="Adam C."/>
            <person name="Daum C."/>
            <person name="Floudas D."/>
            <person name="Sun H."/>
            <person name="Yadav J.S."/>
            <person name="Pangilinan J."/>
            <person name="Larsson K.H."/>
            <person name="Matsuura K."/>
            <person name="Barry K."/>
            <person name="Labutti K."/>
            <person name="Kuo R."/>
            <person name="Ohm R.A."/>
            <person name="Bhattacharya S.S."/>
            <person name="Shirouzu T."/>
            <person name="Yoshinaga Y."/>
            <person name="Martin F.M."/>
            <person name="Grigoriev I.V."/>
            <person name="Hibbett D.S."/>
        </authorList>
    </citation>
    <scope>NUCLEOTIDE SEQUENCE [LARGE SCALE GENOMIC DNA]</scope>
    <source>
        <strain evidence="4 5">L-15889</strain>
    </source>
</reference>
<keyword evidence="2" id="KW-0597">Phosphoprotein</keyword>
<dbReference type="PANTHER" id="PTHR43439:SF2">
    <property type="entry name" value="ENZYME, PUTATIVE (JCVI)-RELATED"/>
    <property type="match status" value="1"/>
</dbReference>
<dbReference type="Pfam" id="PF07993">
    <property type="entry name" value="NAD_binding_4"/>
    <property type="match status" value="1"/>
</dbReference>